<name>A0AAW9RKX1_9HYPH</name>
<dbReference type="Gene3D" id="3.40.50.720">
    <property type="entry name" value="NAD(P)-binding Rossmann-like Domain"/>
    <property type="match status" value="2"/>
</dbReference>
<dbReference type="PROSITE" id="PS00670">
    <property type="entry name" value="D_2_HYDROXYACID_DH_2"/>
    <property type="match status" value="1"/>
</dbReference>
<feature type="domain" description="D-isomer specific 2-hydroxyacid dehydrogenase NAD-binding" evidence="6">
    <location>
        <begin position="112"/>
        <end position="283"/>
    </location>
</feature>
<dbReference type="Proteomes" id="UP001378188">
    <property type="component" value="Unassembled WGS sequence"/>
</dbReference>
<proteinExistence type="inferred from homology"/>
<dbReference type="SUPFAM" id="SSF51735">
    <property type="entry name" value="NAD(P)-binding Rossmann-fold domains"/>
    <property type="match status" value="1"/>
</dbReference>
<sequence length="317" mass="33886">MTTVAVCSRSFSAHPVLRAELLARYPNSRFNDLGRSLAGDDLIAFLADADKAIIALERLNAEVISRLPKLKVVGKYGVGLDGLDLRALAEAGIGLGWTPGVNRRSVAELVLSLAISLLRHVPNAAQEVKYHQWRQHTGRQLSGRTVGIVGCGHVGKDLVRLLQPFGCRILANDIIHDEAFNREFGVEAAPLADLLGAADVVTLHLPLDRSTRLLFSRDRLGSMKPGSILINTARGGIVDEEALIDVLRDGPVAAAAFDVFAEEPVHDDRLLSLANFIATPHIGGSSEEAILAMGRAAIAGLDDYTVATAFLHDDCGG</sequence>
<evidence type="ECO:0000256" key="3">
    <source>
        <dbReference type="ARBA" id="ARBA00023027"/>
    </source>
</evidence>
<evidence type="ECO:0000256" key="2">
    <source>
        <dbReference type="ARBA" id="ARBA00023002"/>
    </source>
</evidence>
<dbReference type="GO" id="GO:0030267">
    <property type="term" value="F:glyoxylate reductase (NADPH) activity"/>
    <property type="evidence" value="ECO:0007669"/>
    <property type="project" value="TreeGrafter"/>
</dbReference>
<dbReference type="EMBL" id="JAZHOF010000010">
    <property type="protein sequence ID" value="MEJ8574214.1"/>
    <property type="molecule type" value="Genomic_DNA"/>
</dbReference>
<comment type="caution">
    <text evidence="7">The sequence shown here is derived from an EMBL/GenBank/DDBJ whole genome shotgun (WGS) entry which is preliminary data.</text>
</comment>
<dbReference type="AlphaFoldDB" id="A0AAW9RKX1"/>
<evidence type="ECO:0000256" key="4">
    <source>
        <dbReference type="RuleBase" id="RU003719"/>
    </source>
</evidence>
<dbReference type="GO" id="GO:0004617">
    <property type="term" value="F:phosphoglycerate dehydrogenase activity"/>
    <property type="evidence" value="ECO:0007669"/>
    <property type="project" value="UniProtKB-ARBA"/>
</dbReference>
<protein>
    <submittedName>
        <fullName evidence="7">Phosphoglycerate dehydrogenase</fullName>
    </submittedName>
</protein>
<dbReference type="PANTHER" id="PTHR10996:SF178">
    <property type="entry name" value="2-HYDROXYACID DEHYDROGENASE YGL185C-RELATED"/>
    <property type="match status" value="1"/>
</dbReference>
<dbReference type="InterPro" id="IPR006139">
    <property type="entry name" value="D-isomer_2_OHA_DH_cat_dom"/>
</dbReference>
<feature type="domain" description="D-isomer specific 2-hydroxyacid dehydrogenase catalytic" evidence="5">
    <location>
        <begin position="25"/>
        <end position="304"/>
    </location>
</feature>
<dbReference type="PANTHER" id="PTHR10996">
    <property type="entry name" value="2-HYDROXYACID DEHYDROGENASE-RELATED"/>
    <property type="match status" value="1"/>
</dbReference>
<dbReference type="InterPro" id="IPR029753">
    <property type="entry name" value="D-isomer_DH_CS"/>
</dbReference>
<dbReference type="PROSITE" id="PS00671">
    <property type="entry name" value="D_2_HYDROXYACID_DH_3"/>
    <property type="match status" value="1"/>
</dbReference>
<dbReference type="CDD" id="cd12172">
    <property type="entry name" value="PGDH_like_2"/>
    <property type="match status" value="1"/>
</dbReference>
<evidence type="ECO:0000256" key="1">
    <source>
        <dbReference type="ARBA" id="ARBA00005854"/>
    </source>
</evidence>
<keyword evidence="2 4" id="KW-0560">Oxidoreductase</keyword>
<dbReference type="InterPro" id="IPR050223">
    <property type="entry name" value="D-isomer_2-hydroxyacid_DH"/>
</dbReference>
<keyword evidence="8" id="KW-1185">Reference proteome</keyword>
<organism evidence="7 8">
    <name type="scientific">Microbaculum marinum</name>
    <dbReference type="NCBI Taxonomy" id="1764581"/>
    <lineage>
        <taxon>Bacteria</taxon>
        <taxon>Pseudomonadati</taxon>
        <taxon>Pseudomonadota</taxon>
        <taxon>Alphaproteobacteria</taxon>
        <taxon>Hyphomicrobiales</taxon>
        <taxon>Tepidamorphaceae</taxon>
        <taxon>Microbaculum</taxon>
    </lineage>
</organism>
<accession>A0AAW9RKX1</accession>
<keyword evidence="3" id="KW-0520">NAD</keyword>
<gene>
    <name evidence="7" type="ORF">V3328_22210</name>
</gene>
<dbReference type="Pfam" id="PF00389">
    <property type="entry name" value="2-Hacid_dh"/>
    <property type="match status" value="1"/>
</dbReference>
<dbReference type="FunFam" id="3.40.50.720:FF:000041">
    <property type="entry name" value="D-3-phosphoglycerate dehydrogenase"/>
    <property type="match status" value="1"/>
</dbReference>
<dbReference type="SUPFAM" id="SSF52283">
    <property type="entry name" value="Formate/glycerate dehydrogenase catalytic domain-like"/>
    <property type="match status" value="1"/>
</dbReference>
<evidence type="ECO:0000313" key="8">
    <source>
        <dbReference type="Proteomes" id="UP001378188"/>
    </source>
</evidence>
<dbReference type="InterPro" id="IPR036291">
    <property type="entry name" value="NAD(P)-bd_dom_sf"/>
</dbReference>
<dbReference type="GO" id="GO:0047545">
    <property type="term" value="F:(S)-2-hydroxyglutarate dehydrogenase activity"/>
    <property type="evidence" value="ECO:0007669"/>
    <property type="project" value="UniProtKB-ARBA"/>
</dbReference>
<dbReference type="GO" id="GO:0016618">
    <property type="term" value="F:hydroxypyruvate reductase [NAD(P)H] activity"/>
    <property type="evidence" value="ECO:0007669"/>
    <property type="project" value="TreeGrafter"/>
</dbReference>
<reference evidence="7 8" key="1">
    <citation type="submission" date="2024-02" db="EMBL/GenBank/DDBJ databases">
        <title>Genome analysis and characterization of Microbaculum marinisediminis sp. nov., isolated from marine sediment.</title>
        <authorList>
            <person name="Du Z.-J."/>
            <person name="Ye Y.-Q."/>
            <person name="Zhang Z.-R."/>
            <person name="Yuan S.-M."/>
            <person name="Zhang X.-Y."/>
        </authorList>
    </citation>
    <scope>NUCLEOTIDE SEQUENCE [LARGE SCALE GENOMIC DNA]</scope>
    <source>
        <strain evidence="7 8">SDUM1044001</strain>
    </source>
</reference>
<dbReference type="GO" id="GO:0051287">
    <property type="term" value="F:NAD binding"/>
    <property type="evidence" value="ECO:0007669"/>
    <property type="project" value="InterPro"/>
</dbReference>
<dbReference type="Pfam" id="PF02826">
    <property type="entry name" value="2-Hacid_dh_C"/>
    <property type="match status" value="1"/>
</dbReference>
<evidence type="ECO:0000313" key="7">
    <source>
        <dbReference type="EMBL" id="MEJ8574214.1"/>
    </source>
</evidence>
<dbReference type="InterPro" id="IPR006140">
    <property type="entry name" value="D-isomer_DH_NAD-bd"/>
</dbReference>
<dbReference type="GO" id="GO:0006564">
    <property type="term" value="P:L-serine biosynthetic process"/>
    <property type="evidence" value="ECO:0007669"/>
    <property type="project" value="UniProtKB-ARBA"/>
</dbReference>
<dbReference type="GO" id="GO:0005829">
    <property type="term" value="C:cytosol"/>
    <property type="evidence" value="ECO:0007669"/>
    <property type="project" value="TreeGrafter"/>
</dbReference>
<evidence type="ECO:0000259" key="5">
    <source>
        <dbReference type="Pfam" id="PF00389"/>
    </source>
</evidence>
<evidence type="ECO:0000259" key="6">
    <source>
        <dbReference type="Pfam" id="PF02826"/>
    </source>
</evidence>
<dbReference type="RefSeq" id="WP_340331914.1">
    <property type="nucleotide sequence ID" value="NZ_JAZHOF010000010.1"/>
</dbReference>
<comment type="similarity">
    <text evidence="1 4">Belongs to the D-isomer specific 2-hydroxyacid dehydrogenase family.</text>
</comment>